<dbReference type="RefSeq" id="WP_406789358.1">
    <property type="nucleotide sequence ID" value="NZ_JBJIAA010000019.1"/>
</dbReference>
<feature type="compositionally biased region" description="Gly residues" evidence="8">
    <location>
        <begin position="265"/>
        <end position="289"/>
    </location>
</feature>
<keyword evidence="3" id="KW-0328">Glycosyltransferase</keyword>
<comment type="subcellular location">
    <subcellularLocation>
        <location evidence="1">Cell membrane</location>
        <topology evidence="1">Multi-pass membrane protein</topology>
    </subcellularLocation>
</comment>
<organism evidence="12 13">
    <name type="scientific">Clostridium neuense</name>
    <dbReference type="NCBI Taxonomy" id="1728934"/>
    <lineage>
        <taxon>Bacteria</taxon>
        <taxon>Bacillati</taxon>
        <taxon>Bacillota</taxon>
        <taxon>Clostridia</taxon>
        <taxon>Eubacteriales</taxon>
        <taxon>Clostridiaceae</taxon>
        <taxon>Clostridium</taxon>
    </lineage>
</organism>
<evidence type="ECO:0000256" key="6">
    <source>
        <dbReference type="ARBA" id="ARBA00022989"/>
    </source>
</evidence>
<dbReference type="Pfam" id="PF13231">
    <property type="entry name" value="PMT_2"/>
    <property type="match status" value="1"/>
</dbReference>
<name>A0ABW8TJA7_9CLOT</name>
<feature type="compositionally biased region" description="Polar residues" evidence="8">
    <location>
        <begin position="294"/>
        <end position="308"/>
    </location>
</feature>
<feature type="transmembrane region" description="Helical" evidence="9">
    <location>
        <begin position="112"/>
        <end position="133"/>
    </location>
</feature>
<evidence type="ECO:0000256" key="8">
    <source>
        <dbReference type="SAM" id="MobiDB-lite"/>
    </source>
</evidence>
<feature type="compositionally biased region" description="Low complexity" evidence="8">
    <location>
        <begin position="309"/>
        <end position="333"/>
    </location>
</feature>
<keyword evidence="7 9" id="KW-0472">Membrane</keyword>
<feature type="transmembrane region" description="Helical" evidence="9">
    <location>
        <begin position="12"/>
        <end position="30"/>
    </location>
</feature>
<dbReference type="InterPro" id="IPR050297">
    <property type="entry name" value="LipidA_mod_glycosyltrf_83"/>
</dbReference>
<evidence type="ECO:0000256" key="4">
    <source>
        <dbReference type="ARBA" id="ARBA00022679"/>
    </source>
</evidence>
<dbReference type="PANTHER" id="PTHR33908">
    <property type="entry name" value="MANNOSYLTRANSFERASE YKCB-RELATED"/>
    <property type="match status" value="1"/>
</dbReference>
<dbReference type="InterPro" id="IPR038731">
    <property type="entry name" value="RgtA/B/C-like"/>
</dbReference>
<dbReference type="EMBL" id="JBJIAA010000019">
    <property type="protein sequence ID" value="MFL0252619.1"/>
    <property type="molecule type" value="Genomic_DNA"/>
</dbReference>
<evidence type="ECO:0000256" key="5">
    <source>
        <dbReference type="ARBA" id="ARBA00022692"/>
    </source>
</evidence>
<feature type="transmembrane region" description="Helical" evidence="9">
    <location>
        <begin position="210"/>
        <end position="228"/>
    </location>
</feature>
<feature type="transmembrane region" description="Helical" evidence="9">
    <location>
        <begin position="382"/>
        <end position="400"/>
    </location>
</feature>
<dbReference type="Proteomes" id="UP001623592">
    <property type="component" value="Unassembled WGS sequence"/>
</dbReference>
<accession>A0ABW8TJA7</accession>
<evidence type="ECO:0000256" key="7">
    <source>
        <dbReference type="ARBA" id="ARBA00023136"/>
    </source>
</evidence>
<keyword evidence="2" id="KW-1003">Cell membrane</keyword>
<evidence type="ECO:0000259" key="11">
    <source>
        <dbReference type="Pfam" id="PF24878"/>
    </source>
</evidence>
<feature type="transmembrane region" description="Helical" evidence="9">
    <location>
        <begin position="497"/>
        <end position="522"/>
    </location>
</feature>
<evidence type="ECO:0000256" key="9">
    <source>
        <dbReference type="SAM" id="Phobius"/>
    </source>
</evidence>
<feature type="domain" description="Glycosyltransferase RgtA/B/C/D-like" evidence="10">
    <location>
        <begin position="66"/>
        <end position="224"/>
    </location>
</feature>
<feature type="transmembrane region" description="Helical" evidence="9">
    <location>
        <begin position="139"/>
        <end position="156"/>
    </location>
</feature>
<comment type="caution">
    <text evidence="12">The sequence shown here is derived from an EMBL/GenBank/DDBJ whole genome shotgun (WGS) entry which is preliminary data.</text>
</comment>
<dbReference type="PANTHER" id="PTHR33908:SF3">
    <property type="entry name" value="UNDECAPRENYL PHOSPHATE-ALPHA-4-AMINO-4-DEOXY-L-ARABINOSE ARABINOSYL TRANSFERASE"/>
    <property type="match status" value="1"/>
</dbReference>
<dbReference type="InterPro" id="IPR056785">
    <property type="entry name" value="YkcA/B-like_C"/>
</dbReference>
<evidence type="ECO:0000256" key="1">
    <source>
        <dbReference type="ARBA" id="ARBA00004651"/>
    </source>
</evidence>
<feature type="transmembrane region" description="Helical" evidence="9">
    <location>
        <begin position="81"/>
        <end position="105"/>
    </location>
</feature>
<feature type="region of interest" description="Disordered" evidence="8">
    <location>
        <begin position="685"/>
        <end position="723"/>
    </location>
</feature>
<feature type="transmembrane region" description="Helical" evidence="9">
    <location>
        <begin position="534"/>
        <end position="553"/>
    </location>
</feature>
<gene>
    <name evidence="12" type="ORF">ACJDT4_19580</name>
</gene>
<keyword evidence="13" id="KW-1185">Reference proteome</keyword>
<evidence type="ECO:0000259" key="10">
    <source>
        <dbReference type="Pfam" id="PF13231"/>
    </source>
</evidence>
<keyword evidence="6 9" id="KW-1133">Transmembrane helix</keyword>
<evidence type="ECO:0000256" key="3">
    <source>
        <dbReference type="ARBA" id="ARBA00022676"/>
    </source>
</evidence>
<feature type="domain" description="Putative mannosyltransferase YkcA/B-like C-terminal" evidence="11">
    <location>
        <begin position="593"/>
        <end position="677"/>
    </location>
</feature>
<feature type="transmembrane region" description="Helical" evidence="9">
    <location>
        <begin position="436"/>
        <end position="458"/>
    </location>
</feature>
<dbReference type="Pfam" id="PF24878">
    <property type="entry name" value="YkcB_C"/>
    <property type="match status" value="1"/>
</dbReference>
<reference evidence="12 13" key="1">
    <citation type="submission" date="2024-11" db="EMBL/GenBank/DDBJ databases">
        <authorList>
            <person name="Heng Y.C."/>
            <person name="Lim A.C.H."/>
            <person name="Lee J.K.Y."/>
            <person name="Kittelmann S."/>
        </authorList>
    </citation>
    <scope>NUCLEOTIDE SEQUENCE [LARGE SCALE GENOMIC DNA]</scope>
    <source>
        <strain evidence="12 13">WILCCON 0114</strain>
    </source>
</reference>
<feature type="region of interest" description="Disordered" evidence="8">
    <location>
        <begin position="261"/>
        <end position="340"/>
    </location>
</feature>
<evidence type="ECO:0000256" key="2">
    <source>
        <dbReference type="ARBA" id="ARBA00022475"/>
    </source>
</evidence>
<sequence length="734" mass="77803">MKKIELTSEKIAIILILILSAVLNFVNIGLEGYGNPYYAAGVKSMTMSLKNFFFVAFDPTGYVTVDKPPLGFWLQAISAKIFGFSGWSVLLPQAIAGVVSVWVLYRIVKRSFGNAAGLISALCLSITPVFVAVSRNNTIDNTLVMTLLFACWALTIAAEKGKMRYIIISLALVGVGFNIKMLEAYMVAPAIYLVYLLCSTVSLKKKIIHLVVGSLVLVFVSFSWAVVVDLVPASSRPYVGSSTNNTVMDLIFGHNGVERLSGSSSGMGGGGRPSGMGGERPSGMLGGQFDGKPNGTQGQPPSGQSNGAPSGTQGQPPSNQSGSSSSKANTSSSDGRRFGDFNGKMSGGGGFAGTSGLSGNFGGQTASGLARLFSKNILSDQIMWFLPIAFLGFIAAALKERLKFKLDNAKKVSIVMWVMWLFPEFIYFSFTKGLFHNYYLTMMAAPAAALTGIGICSMWKLYKEGGWKSWILPVALMINSAAQALELSYFASSLSSTVKIVAGAAIVLTFAFSIGLCILKFIKNQNMQLKKGAVALAFTGILIIPFMGSAATLKYAVSNNMPAAGLELLMNSGGSKGMQMGGDIESTQSNSKLVSFLEKNAANEKYQLVVSSSQSADSLIINNGLRVMTLGGFSGSDNTITLAQFKELVKKGEVRYVLTGGMGGGSNSTIMQWIQKNGILVDSSEWSNSSSTSSTNNSESKVKNTSSSQNNANHMQGQGGFGSGQLYDLKGAVK</sequence>
<protein>
    <submittedName>
        <fullName evidence="12">Glycosyltransferase family 39 protein</fullName>
    </submittedName>
</protein>
<proteinExistence type="predicted"/>
<feature type="transmembrane region" description="Helical" evidence="9">
    <location>
        <begin position="412"/>
        <end position="430"/>
    </location>
</feature>
<keyword evidence="4" id="KW-0808">Transferase</keyword>
<feature type="compositionally biased region" description="Low complexity" evidence="8">
    <location>
        <begin position="685"/>
        <end position="708"/>
    </location>
</feature>
<feature type="transmembrane region" description="Helical" evidence="9">
    <location>
        <begin position="163"/>
        <end position="179"/>
    </location>
</feature>
<evidence type="ECO:0000313" key="12">
    <source>
        <dbReference type="EMBL" id="MFL0252619.1"/>
    </source>
</evidence>
<keyword evidence="5 9" id="KW-0812">Transmembrane</keyword>
<evidence type="ECO:0000313" key="13">
    <source>
        <dbReference type="Proteomes" id="UP001623592"/>
    </source>
</evidence>